<dbReference type="PROSITE" id="PS50005">
    <property type="entry name" value="TPR"/>
    <property type="match status" value="1"/>
</dbReference>
<dbReference type="EMBL" id="JASWJB010000087">
    <property type="protein sequence ID" value="KAK2599959.1"/>
    <property type="molecule type" value="Genomic_DNA"/>
</dbReference>
<keyword evidence="3" id="KW-1185">Reference proteome</keyword>
<comment type="caution">
    <text evidence="2">The sequence shown here is derived from an EMBL/GenBank/DDBJ whole genome shotgun (WGS) entry which is preliminary data.</text>
</comment>
<keyword evidence="1" id="KW-0802">TPR repeat</keyword>
<dbReference type="SUPFAM" id="SSF48452">
    <property type="entry name" value="TPR-like"/>
    <property type="match status" value="1"/>
</dbReference>
<feature type="repeat" description="TPR" evidence="1">
    <location>
        <begin position="14"/>
        <end position="47"/>
    </location>
</feature>
<organism evidence="2 3">
    <name type="scientific">Conoideocrella luteorostrata</name>
    <dbReference type="NCBI Taxonomy" id="1105319"/>
    <lineage>
        <taxon>Eukaryota</taxon>
        <taxon>Fungi</taxon>
        <taxon>Dikarya</taxon>
        <taxon>Ascomycota</taxon>
        <taxon>Pezizomycotina</taxon>
        <taxon>Sordariomycetes</taxon>
        <taxon>Hypocreomycetidae</taxon>
        <taxon>Hypocreales</taxon>
        <taxon>Clavicipitaceae</taxon>
        <taxon>Conoideocrella</taxon>
    </lineage>
</organism>
<dbReference type="AlphaFoldDB" id="A0AAJ0CQR1"/>
<name>A0AAJ0CQR1_9HYPO</name>
<gene>
    <name evidence="2" type="ORF">QQS21_005343</name>
</gene>
<evidence type="ECO:0000313" key="3">
    <source>
        <dbReference type="Proteomes" id="UP001251528"/>
    </source>
</evidence>
<reference evidence="2" key="1">
    <citation type="submission" date="2023-06" db="EMBL/GenBank/DDBJ databases">
        <title>Conoideocrella luteorostrata (Hypocreales: Clavicipitaceae), a potential biocontrol fungus for elongate hemlock scale in United States Christmas tree production areas.</title>
        <authorList>
            <person name="Barrett H."/>
            <person name="Lovett B."/>
            <person name="Macias A.M."/>
            <person name="Stajich J.E."/>
            <person name="Kasson M.T."/>
        </authorList>
    </citation>
    <scope>NUCLEOTIDE SEQUENCE</scope>
    <source>
        <strain evidence="2">ARSEF 14590</strain>
    </source>
</reference>
<evidence type="ECO:0000313" key="2">
    <source>
        <dbReference type="EMBL" id="KAK2599959.1"/>
    </source>
</evidence>
<accession>A0AAJ0CQR1</accession>
<evidence type="ECO:0000256" key="1">
    <source>
        <dbReference type="PROSITE-ProRule" id="PRU00339"/>
    </source>
</evidence>
<evidence type="ECO:0008006" key="4">
    <source>
        <dbReference type="Google" id="ProtNLM"/>
    </source>
</evidence>
<protein>
    <recommendedName>
        <fullName evidence="4">Tetratricopeptide repeat protein</fullName>
    </recommendedName>
</protein>
<dbReference type="Gene3D" id="1.25.40.10">
    <property type="entry name" value="Tetratricopeptide repeat domain"/>
    <property type="match status" value="1"/>
</dbReference>
<sequence length="126" mass="14238">MACATIQNGYEDLSWAFSNLGRVYADQGKLQEAEKRYLRALRGYEKVIGTQNVTRYRPAINTTWGLGSLLWSQGHLVEARGNYQRAYNPNRAIEFGFIGGDIYICANVNANTSPRRADAWRSLKDS</sequence>
<dbReference type="Pfam" id="PF13424">
    <property type="entry name" value="TPR_12"/>
    <property type="match status" value="1"/>
</dbReference>
<proteinExistence type="predicted"/>
<dbReference type="InterPro" id="IPR019734">
    <property type="entry name" value="TPR_rpt"/>
</dbReference>
<dbReference type="InterPro" id="IPR011990">
    <property type="entry name" value="TPR-like_helical_dom_sf"/>
</dbReference>
<dbReference type="Proteomes" id="UP001251528">
    <property type="component" value="Unassembled WGS sequence"/>
</dbReference>